<accession>A0A9W5AYI0</accession>
<keyword evidence="2" id="KW-1185">Reference proteome</keyword>
<dbReference type="Proteomes" id="UP000191933">
    <property type="component" value="Unassembled WGS sequence"/>
</dbReference>
<dbReference type="AlphaFoldDB" id="A0A9W5AYI0"/>
<comment type="caution">
    <text evidence="1">The sequence shown here is derived from an EMBL/GenBank/DDBJ whole genome shotgun (WGS) entry which is preliminary data.</text>
</comment>
<dbReference type="EMBL" id="FBVY01000004">
    <property type="protein sequence ID" value="CUW87364.1"/>
    <property type="molecule type" value="Genomic_DNA"/>
</dbReference>
<evidence type="ECO:0000313" key="1">
    <source>
        <dbReference type="EMBL" id="CUW87364.1"/>
    </source>
</evidence>
<proteinExistence type="predicted"/>
<organism evidence="1 2">
    <name type="scientific">Agrobacterium genomosp. 2 str. CFBP 5494</name>
    <dbReference type="NCBI Taxonomy" id="1183436"/>
    <lineage>
        <taxon>Bacteria</taxon>
        <taxon>Pseudomonadati</taxon>
        <taxon>Pseudomonadota</taxon>
        <taxon>Alphaproteobacteria</taxon>
        <taxon>Hyphomicrobiales</taxon>
        <taxon>Rhizobiaceae</taxon>
        <taxon>Rhizobium/Agrobacterium group</taxon>
        <taxon>Agrobacterium</taxon>
        <taxon>Agrobacterium tumefaciens complex</taxon>
    </lineage>
</organism>
<evidence type="ECO:0000313" key="2">
    <source>
        <dbReference type="Proteomes" id="UP000191933"/>
    </source>
</evidence>
<sequence length="113" mass="12505">MAVINLAFLLVFLRQNGAFARLARPIYRIIAAAKKAAAMRRGKIFHVVARRFACSECSKAKNPAAWHFYYVMKRQGNRACTGAGAQSKVNEINRNLTILANSGNYVFTALAVL</sequence>
<dbReference type="RefSeq" id="WP_139786355.1">
    <property type="nucleotide sequence ID" value="NZ_LT009718.1"/>
</dbReference>
<protein>
    <submittedName>
        <fullName evidence="1">Uncharacterized protein</fullName>
    </submittedName>
</protein>
<reference evidence="1 2" key="1">
    <citation type="submission" date="2016-01" db="EMBL/GenBank/DDBJ databases">
        <authorList>
            <person name="Regsiter A."/>
            <person name="william w."/>
        </authorList>
    </citation>
    <scope>NUCLEOTIDE SEQUENCE [LARGE SCALE GENOMIC DNA]</scope>
    <source>
        <strain evidence="1 2">CFBP 5494</strain>
    </source>
</reference>
<name>A0A9W5AYI0_9HYPH</name>
<gene>
    <name evidence="1" type="ORF">AGR2A_Cc120018</name>
</gene>